<dbReference type="GO" id="GO:0016020">
    <property type="term" value="C:membrane"/>
    <property type="evidence" value="ECO:0007669"/>
    <property type="project" value="TreeGrafter"/>
</dbReference>
<name>A0A341B2V0_NEOAA</name>
<dbReference type="SUPFAM" id="SSF81301">
    <property type="entry name" value="Nucleotidyltransferase"/>
    <property type="match status" value="1"/>
</dbReference>
<evidence type="ECO:0000259" key="11">
    <source>
        <dbReference type="Pfam" id="PF01909"/>
    </source>
</evidence>
<dbReference type="CDD" id="cd05400">
    <property type="entry name" value="NT_2-5OAS_ClassI-CCAase"/>
    <property type="match status" value="1"/>
</dbReference>
<dbReference type="Pfam" id="PF01909">
    <property type="entry name" value="NTP_transf_2"/>
    <property type="match status" value="1"/>
</dbReference>
<dbReference type="FunCoup" id="A0A341B2V0">
    <property type="interactions" value="107"/>
</dbReference>
<keyword evidence="9" id="KW-0694">RNA-binding</keyword>
<evidence type="ECO:0000259" key="12">
    <source>
        <dbReference type="Pfam" id="PF10421"/>
    </source>
</evidence>
<evidence type="ECO:0000256" key="10">
    <source>
        <dbReference type="ARBA" id="ARBA00023118"/>
    </source>
</evidence>
<dbReference type="GO" id="GO:0005654">
    <property type="term" value="C:nucleoplasm"/>
    <property type="evidence" value="ECO:0007669"/>
    <property type="project" value="TreeGrafter"/>
</dbReference>
<dbReference type="GeneID" id="112397263"/>
<dbReference type="PANTHER" id="PTHR11258">
    <property type="entry name" value="2-5 OLIGOADENYLATE SYNTHETASE"/>
    <property type="match status" value="1"/>
</dbReference>
<dbReference type="InterPro" id="IPR002934">
    <property type="entry name" value="Polymerase_NTP_transf_dom"/>
</dbReference>
<dbReference type="InterPro" id="IPR043519">
    <property type="entry name" value="NT_sf"/>
</dbReference>
<dbReference type="InterPro" id="IPR006116">
    <property type="entry name" value="NT_2-5OAS_ClassI-CCAase"/>
</dbReference>
<dbReference type="AlphaFoldDB" id="A0A341B2V0"/>
<dbReference type="FunFam" id="3.30.460.10:FF:000007">
    <property type="entry name" value="2'-5'-oligoadenylate synthetase 1"/>
    <property type="match status" value="1"/>
</dbReference>
<reference evidence="14" key="1">
    <citation type="submission" date="2025-08" db="UniProtKB">
        <authorList>
            <consortium name="RefSeq"/>
        </authorList>
    </citation>
    <scope>IDENTIFICATION</scope>
    <source>
        <tissue evidence="14">Meat</tissue>
    </source>
</reference>
<dbReference type="GO" id="GO:0005829">
    <property type="term" value="C:cytosol"/>
    <property type="evidence" value="ECO:0007669"/>
    <property type="project" value="TreeGrafter"/>
</dbReference>
<sequence>MMKLSDTPAKYLDKFIEDHLLPDEDFRAQVNEAIHIICSFLKERCFRGASHPVRVSKVVKGGSSGKGTTLRGRSDADLVIFLTNFKSFQEQLQRRGEFIKEIRRQLEACQREETFEVKFEVQKQQWENPRALSFMLRSRQLHEWVEFDVLPAFDALGEHSQPQGVSAFVLCQGFFCSFHVSENVLYMKARETHFSDCFSSTQCKEKLGKPLPPQYALELLTVYAWEQGSMETRFNTAQGFQTVLELVLKHQHLCIYWEKYYDFENPIIGQYLRRQLAKPRPVILDPADPTGNVGGGDPRSWQRLAQEARAWLSYPCLKKWDGSPVGSWDVSPQKHSDLMYEAYGFRQSYGTSPRPTLRGEAPPQVEENWTCAIL</sequence>
<dbReference type="PROSITE" id="PS00833">
    <property type="entry name" value="25A_SYNTH_2"/>
    <property type="match status" value="1"/>
</dbReference>
<feature type="domain" description="Polymerase nucleotidyl transferase" evidence="11">
    <location>
        <begin position="38"/>
        <end position="118"/>
    </location>
</feature>
<comment type="similarity">
    <text evidence="4">Belongs to the 2-5A synthase family.</text>
</comment>
<evidence type="ECO:0000256" key="8">
    <source>
        <dbReference type="ARBA" id="ARBA00022859"/>
    </source>
</evidence>
<evidence type="ECO:0000256" key="1">
    <source>
        <dbReference type="ARBA" id="ARBA00001112"/>
    </source>
</evidence>
<dbReference type="GO" id="GO:0045071">
    <property type="term" value="P:negative regulation of viral genome replication"/>
    <property type="evidence" value="ECO:0007669"/>
    <property type="project" value="TreeGrafter"/>
</dbReference>
<dbReference type="InParanoid" id="A0A341B2V0"/>
<dbReference type="GO" id="GO:0051607">
    <property type="term" value="P:defense response to virus"/>
    <property type="evidence" value="ECO:0007669"/>
    <property type="project" value="UniProtKB-KW"/>
</dbReference>
<dbReference type="STRING" id="1706337.A0A341B2V0"/>
<dbReference type="FunFam" id="1.10.1410.20:FF:000001">
    <property type="entry name" value="2'-5'-oligoadenylate synthetase 1"/>
    <property type="match status" value="1"/>
</dbReference>
<dbReference type="GO" id="GO:0003725">
    <property type="term" value="F:double-stranded RNA binding"/>
    <property type="evidence" value="ECO:0007669"/>
    <property type="project" value="TreeGrafter"/>
</dbReference>
<dbReference type="KEGG" id="nasi:112397263"/>
<dbReference type="PROSITE" id="PS00832">
    <property type="entry name" value="25A_SYNTH_1"/>
    <property type="match status" value="1"/>
</dbReference>
<dbReference type="GO" id="GO:0001730">
    <property type="term" value="F:2'-5'-oligoadenylate synthetase activity"/>
    <property type="evidence" value="ECO:0007669"/>
    <property type="project" value="UniProtKB-EC"/>
</dbReference>
<protein>
    <recommendedName>
        <fullName evidence="5">2'-5' oligoadenylate synthase</fullName>
        <ecNumber evidence="5">2.7.7.84</ecNumber>
    </recommendedName>
</protein>
<proteinExistence type="inferred from homology"/>
<keyword evidence="7" id="KW-0399">Innate immunity</keyword>
<evidence type="ECO:0000256" key="2">
    <source>
        <dbReference type="ARBA" id="ARBA00001946"/>
    </source>
</evidence>
<dbReference type="PROSITE" id="PS50152">
    <property type="entry name" value="25A_SYNTH_3"/>
    <property type="match status" value="1"/>
</dbReference>
<dbReference type="PANTHER" id="PTHR11258:SF13">
    <property type="entry name" value="2'-5'-OLIGOADENYLATE SYNTHASE 1"/>
    <property type="match status" value="1"/>
</dbReference>
<dbReference type="InterPro" id="IPR043518">
    <property type="entry name" value="2-5OAS_N_CS"/>
</dbReference>
<dbReference type="Pfam" id="PF10421">
    <property type="entry name" value="OAS1_C"/>
    <property type="match status" value="1"/>
</dbReference>
<evidence type="ECO:0000256" key="6">
    <source>
        <dbReference type="ARBA" id="ARBA00022490"/>
    </source>
</evidence>
<evidence type="ECO:0000256" key="4">
    <source>
        <dbReference type="ARBA" id="ARBA00009526"/>
    </source>
</evidence>
<accession>A0A341B2V0</accession>
<dbReference type="InterPro" id="IPR018952">
    <property type="entry name" value="2-5-oligoAdlate_synth_1_dom2/C"/>
</dbReference>
<comment type="cofactor">
    <cofactor evidence="2">
        <name>Mg(2+)</name>
        <dbReference type="ChEBI" id="CHEBI:18420"/>
    </cofactor>
</comment>
<dbReference type="Gene3D" id="3.30.460.10">
    <property type="entry name" value="Beta Polymerase, domain 2"/>
    <property type="match status" value="1"/>
</dbReference>
<evidence type="ECO:0000313" key="13">
    <source>
        <dbReference type="Proteomes" id="UP000252040"/>
    </source>
</evidence>
<comment type="subcellular location">
    <subcellularLocation>
        <location evidence="3">Cytoplasm</location>
    </subcellularLocation>
</comment>
<organism evidence="13 14">
    <name type="scientific">Neophocaena asiaeorientalis asiaeorientalis</name>
    <name type="common">Yangtze finless porpoise</name>
    <name type="synonym">Neophocaena phocaenoides subsp. asiaeorientalis</name>
    <dbReference type="NCBI Taxonomy" id="1706337"/>
    <lineage>
        <taxon>Eukaryota</taxon>
        <taxon>Metazoa</taxon>
        <taxon>Chordata</taxon>
        <taxon>Craniata</taxon>
        <taxon>Vertebrata</taxon>
        <taxon>Euteleostomi</taxon>
        <taxon>Mammalia</taxon>
        <taxon>Eutheria</taxon>
        <taxon>Laurasiatheria</taxon>
        <taxon>Artiodactyla</taxon>
        <taxon>Whippomorpha</taxon>
        <taxon>Cetacea</taxon>
        <taxon>Odontoceti</taxon>
        <taxon>Phocoenidae</taxon>
        <taxon>Neophocaena</taxon>
    </lineage>
</organism>
<dbReference type="GO" id="GO:0045087">
    <property type="term" value="P:innate immune response"/>
    <property type="evidence" value="ECO:0007669"/>
    <property type="project" value="UniProtKB-KW"/>
</dbReference>
<dbReference type="SUPFAM" id="SSF81631">
    <property type="entry name" value="PAP/OAS1 substrate-binding domain"/>
    <property type="match status" value="1"/>
</dbReference>
<feature type="domain" description="2'-5'-oligoadenylate synthetase 1" evidence="12">
    <location>
        <begin position="201"/>
        <end position="332"/>
    </location>
</feature>
<keyword evidence="13" id="KW-1185">Reference proteome</keyword>
<dbReference type="EC" id="2.7.7.84" evidence="5"/>
<evidence type="ECO:0000313" key="14">
    <source>
        <dbReference type="RefSeq" id="XP_024597156.1"/>
    </source>
</evidence>
<dbReference type="Gene3D" id="1.10.1410.20">
    <property type="entry name" value="2'-5'-oligoadenylate synthetase 1, domain 2"/>
    <property type="match status" value="1"/>
</dbReference>
<keyword evidence="6" id="KW-0963">Cytoplasm</keyword>
<evidence type="ECO:0000256" key="3">
    <source>
        <dbReference type="ARBA" id="ARBA00004496"/>
    </source>
</evidence>
<evidence type="ECO:0000256" key="5">
    <source>
        <dbReference type="ARBA" id="ARBA00012577"/>
    </source>
</evidence>
<dbReference type="InterPro" id="IPR006117">
    <property type="entry name" value="2-5OAS_C_CS"/>
</dbReference>
<keyword evidence="10" id="KW-0051">Antiviral defense</keyword>
<keyword evidence="8" id="KW-0391">Immunity</keyword>
<evidence type="ECO:0000256" key="9">
    <source>
        <dbReference type="ARBA" id="ARBA00022884"/>
    </source>
</evidence>
<dbReference type="Proteomes" id="UP000252040">
    <property type="component" value="Unplaced"/>
</dbReference>
<gene>
    <name evidence="14" type="primary">LOC112397263</name>
</gene>
<evidence type="ECO:0000256" key="7">
    <source>
        <dbReference type="ARBA" id="ARBA00022588"/>
    </source>
</evidence>
<dbReference type="RefSeq" id="XP_024597156.1">
    <property type="nucleotide sequence ID" value="XM_024741388.1"/>
</dbReference>
<comment type="catalytic activity">
    <reaction evidence="1">
        <text>3 ATP = 5'-triphosphoadenylyl-(2'-&gt;5')-adenylyl-(2'-&gt;5')-adenosine + 2 diphosphate</text>
        <dbReference type="Rhea" id="RHEA:34407"/>
        <dbReference type="ChEBI" id="CHEBI:30616"/>
        <dbReference type="ChEBI" id="CHEBI:33019"/>
        <dbReference type="ChEBI" id="CHEBI:67143"/>
        <dbReference type="EC" id="2.7.7.84"/>
    </reaction>
</comment>